<dbReference type="OrthoDB" id="2428877at2"/>
<accession>A0A510Y7U6</accession>
<keyword evidence="3" id="KW-1185">Reference proteome</keyword>
<dbReference type="STRING" id="1371.GCA_900166605_01008"/>
<keyword evidence="1" id="KW-0812">Transmembrane</keyword>
<gene>
    <name evidence="2" type="ORF">MHA01_23400</name>
</gene>
<sequence length="90" mass="9087">MKELMAQSLTVGAAGVDGLVSTGEQILSMAQTMGLICAAIALCVGGYYLILGGDRGRTKSVGWFIGAAAGLVIVMGAYGLAQAIDSNISF</sequence>
<organism evidence="2 3">
    <name type="scientific">Marinococcus halophilus</name>
    <dbReference type="NCBI Taxonomy" id="1371"/>
    <lineage>
        <taxon>Bacteria</taxon>
        <taxon>Bacillati</taxon>
        <taxon>Bacillota</taxon>
        <taxon>Bacilli</taxon>
        <taxon>Bacillales</taxon>
        <taxon>Bacillaceae</taxon>
        <taxon>Marinococcus</taxon>
    </lineage>
</organism>
<evidence type="ECO:0000313" key="3">
    <source>
        <dbReference type="Proteomes" id="UP000321051"/>
    </source>
</evidence>
<dbReference type="EMBL" id="BJUN01000014">
    <property type="protein sequence ID" value="GEK59435.1"/>
    <property type="molecule type" value="Genomic_DNA"/>
</dbReference>
<keyword evidence="1" id="KW-0472">Membrane</keyword>
<dbReference type="AlphaFoldDB" id="A0A510Y7U6"/>
<evidence type="ECO:0000313" key="2">
    <source>
        <dbReference type="EMBL" id="GEK59435.1"/>
    </source>
</evidence>
<feature type="transmembrane region" description="Helical" evidence="1">
    <location>
        <begin position="32"/>
        <end position="51"/>
    </location>
</feature>
<proteinExistence type="predicted"/>
<feature type="transmembrane region" description="Helical" evidence="1">
    <location>
        <begin position="63"/>
        <end position="84"/>
    </location>
</feature>
<dbReference type="Proteomes" id="UP000321051">
    <property type="component" value="Unassembled WGS sequence"/>
</dbReference>
<reference evidence="2 3" key="1">
    <citation type="submission" date="2019-07" db="EMBL/GenBank/DDBJ databases">
        <title>Whole genome shotgun sequence of Marinococcus halophilus NBRC 102359.</title>
        <authorList>
            <person name="Hosoyama A."/>
            <person name="Uohara A."/>
            <person name="Ohji S."/>
            <person name="Ichikawa N."/>
        </authorList>
    </citation>
    <scope>NUCLEOTIDE SEQUENCE [LARGE SCALE GENOMIC DNA]</scope>
    <source>
        <strain evidence="2 3">NBRC 102359</strain>
    </source>
</reference>
<dbReference type="RefSeq" id="WP_094908690.1">
    <property type="nucleotide sequence ID" value="NZ_BJUN01000014.1"/>
</dbReference>
<keyword evidence="1" id="KW-1133">Transmembrane helix</keyword>
<evidence type="ECO:0000256" key="1">
    <source>
        <dbReference type="SAM" id="Phobius"/>
    </source>
</evidence>
<name>A0A510Y7U6_MARHA</name>
<protein>
    <submittedName>
        <fullName evidence="2">Uncharacterized protein</fullName>
    </submittedName>
</protein>
<comment type="caution">
    <text evidence="2">The sequence shown here is derived from an EMBL/GenBank/DDBJ whole genome shotgun (WGS) entry which is preliminary data.</text>
</comment>